<feature type="transmembrane region" description="Helical" evidence="10">
    <location>
        <begin position="246"/>
        <end position="266"/>
    </location>
</feature>
<dbReference type="Gene3D" id="3.30.70.1450">
    <property type="entry name" value="Regulator of K+ conductance, C-terminal domain"/>
    <property type="match status" value="1"/>
</dbReference>
<dbReference type="PROSITE" id="PS51202">
    <property type="entry name" value="RCK_C"/>
    <property type="match status" value="1"/>
</dbReference>
<keyword evidence="3" id="KW-0050">Antiport</keyword>
<feature type="transmembrane region" description="Helical" evidence="10">
    <location>
        <begin position="6"/>
        <end position="28"/>
    </location>
</feature>
<dbReference type="EMBL" id="BMHA01000008">
    <property type="protein sequence ID" value="GGI07309.1"/>
    <property type="molecule type" value="Genomic_DNA"/>
</dbReference>
<gene>
    <name evidence="12" type="primary">nhaP</name>
    <name evidence="12" type="ORF">GCM10011354_23440</name>
</gene>
<dbReference type="Gene3D" id="1.20.1530.20">
    <property type="match status" value="1"/>
</dbReference>
<dbReference type="Pfam" id="PF02080">
    <property type="entry name" value="TrkA_C"/>
    <property type="match status" value="1"/>
</dbReference>
<evidence type="ECO:0000259" key="11">
    <source>
        <dbReference type="PROSITE" id="PS51202"/>
    </source>
</evidence>
<protein>
    <submittedName>
        <fullName evidence="12">K+/H+ antiporter</fullName>
    </submittedName>
</protein>
<dbReference type="Pfam" id="PF00999">
    <property type="entry name" value="Na_H_Exchanger"/>
    <property type="match status" value="1"/>
</dbReference>
<dbReference type="AlphaFoldDB" id="A0A8J3ABC2"/>
<dbReference type="SUPFAM" id="SSF116726">
    <property type="entry name" value="TrkA C-terminal domain-like"/>
    <property type="match status" value="1"/>
</dbReference>
<evidence type="ECO:0000256" key="8">
    <source>
        <dbReference type="ARBA" id="ARBA00023136"/>
    </source>
</evidence>
<dbReference type="GO" id="GO:1902600">
    <property type="term" value="P:proton transmembrane transport"/>
    <property type="evidence" value="ECO:0007669"/>
    <property type="project" value="InterPro"/>
</dbReference>
<feature type="transmembrane region" description="Helical" evidence="10">
    <location>
        <begin position="278"/>
        <end position="297"/>
    </location>
</feature>
<comment type="caution">
    <text evidence="12">The sequence shown here is derived from an EMBL/GenBank/DDBJ whole genome shotgun (WGS) entry which is preliminary data.</text>
</comment>
<sequence>MQLEIGVDALLLVGSGLLLLAGLASAVLDKAGARFRVPGALLFLGLGMLAGNDGLGLVLLDDPQLVQNVGTVALLFILFEGGLTTKPTDLRLAALPGALLATIGVAVTAGITGLGIWLVLDLDPVTSLLLGAVVASTDAAAVFSMMRTTPLPRRISALLRIESGANDPIAVMLTVGLLATLAGDEVTAGDWAVFALVQLLGGALVGLAVGGIGVATLRRLDLGVEGMYPVVAGALGALAYSSAAWAGASGFVAVYFAGLLVGALVPRHRRSIRGVHEALANAAEIGLFLLLGLLVTPSELPPVALPGLLVALLLAVVARPVAVWLCTLGQRFSWRERALVSWGGLRGAVPIVLATFPATAAADDAGAIFNVVFFVVLVSVLVQGTTLRPLVRGLRLQVDRPAWAPVAEALPIEGLDVDLVEVFVTEDLALHGRRLHEVPPPDRALVAAIVRGHRVLIPRGDTRLATGDVLLLTTHRQGDVLTRMTAWARGEVPTTGGSTALGHTGDPVTADDDPAAPGAAGPATAHPGTDDDER</sequence>
<evidence type="ECO:0000256" key="4">
    <source>
        <dbReference type="ARBA" id="ARBA00022475"/>
    </source>
</evidence>
<dbReference type="InterPro" id="IPR038770">
    <property type="entry name" value="Na+/solute_symporter_sf"/>
</dbReference>
<dbReference type="GO" id="GO:0008324">
    <property type="term" value="F:monoatomic cation transmembrane transporter activity"/>
    <property type="evidence" value="ECO:0007669"/>
    <property type="project" value="InterPro"/>
</dbReference>
<feature type="transmembrane region" description="Helical" evidence="10">
    <location>
        <begin position="125"/>
        <end position="145"/>
    </location>
</feature>
<dbReference type="RefSeq" id="WP_130649938.1">
    <property type="nucleotide sequence ID" value="NZ_BMHA01000008.1"/>
</dbReference>
<keyword evidence="5 10" id="KW-0812">Transmembrane</keyword>
<feature type="transmembrane region" description="Helical" evidence="10">
    <location>
        <begin position="367"/>
        <end position="387"/>
    </location>
</feature>
<feature type="transmembrane region" description="Helical" evidence="10">
    <location>
        <begin position="339"/>
        <end position="361"/>
    </location>
</feature>
<evidence type="ECO:0000313" key="12">
    <source>
        <dbReference type="EMBL" id="GGI07309.1"/>
    </source>
</evidence>
<reference evidence="12" key="2">
    <citation type="submission" date="2020-09" db="EMBL/GenBank/DDBJ databases">
        <authorList>
            <person name="Sun Q."/>
            <person name="Zhou Y."/>
        </authorList>
    </citation>
    <scope>NUCLEOTIDE SEQUENCE</scope>
    <source>
        <strain evidence="12">CGMCC 1.14988</strain>
    </source>
</reference>
<keyword evidence="2" id="KW-0813">Transport</keyword>
<keyword evidence="6 10" id="KW-1133">Transmembrane helix</keyword>
<feature type="transmembrane region" description="Helical" evidence="10">
    <location>
        <begin position="40"/>
        <end position="59"/>
    </location>
</feature>
<dbReference type="PANTHER" id="PTHR32507">
    <property type="entry name" value="NA(+)/H(+) ANTIPORTER 1"/>
    <property type="match status" value="1"/>
</dbReference>
<evidence type="ECO:0000313" key="13">
    <source>
        <dbReference type="Proteomes" id="UP000650511"/>
    </source>
</evidence>
<keyword evidence="8 10" id="KW-0472">Membrane</keyword>
<evidence type="ECO:0000256" key="1">
    <source>
        <dbReference type="ARBA" id="ARBA00004651"/>
    </source>
</evidence>
<comment type="subcellular location">
    <subcellularLocation>
        <location evidence="1">Cell membrane</location>
        <topology evidence="1">Multi-pass membrane protein</topology>
    </subcellularLocation>
</comment>
<feature type="domain" description="RCK C-terminal" evidence="11">
    <location>
        <begin position="407"/>
        <end position="490"/>
    </location>
</feature>
<dbReference type="GO" id="GO:0005886">
    <property type="term" value="C:plasma membrane"/>
    <property type="evidence" value="ECO:0007669"/>
    <property type="project" value="UniProtKB-SubCell"/>
</dbReference>
<evidence type="ECO:0000256" key="2">
    <source>
        <dbReference type="ARBA" id="ARBA00022448"/>
    </source>
</evidence>
<evidence type="ECO:0000256" key="10">
    <source>
        <dbReference type="SAM" id="Phobius"/>
    </source>
</evidence>
<dbReference type="InterPro" id="IPR006037">
    <property type="entry name" value="RCK_C"/>
</dbReference>
<name>A0A8J3ABC2_9ACTN</name>
<feature type="transmembrane region" description="Helical" evidence="10">
    <location>
        <begin position="95"/>
        <end position="119"/>
    </location>
</feature>
<dbReference type="InterPro" id="IPR036721">
    <property type="entry name" value="RCK_C_sf"/>
</dbReference>
<dbReference type="GO" id="GO:0015297">
    <property type="term" value="F:antiporter activity"/>
    <property type="evidence" value="ECO:0007669"/>
    <property type="project" value="UniProtKB-KW"/>
</dbReference>
<feature type="region of interest" description="Disordered" evidence="9">
    <location>
        <begin position="491"/>
        <end position="534"/>
    </location>
</feature>
<evidence type="ECO:0000256" key="7">
    <source>
        <dbReference type="ARBA" id="ARBA00023065"/>
    </source>
</evidence>
<feature type="transmembrane region" description="Helical" evidence="10">
    <location>
        <begin position="65"/>
        <end position="83"/>
    </location>
</feature>
<feature type="transmembrane region" description="Helical" evidence="10">
    <location>
        <begin position="303"/>
        <end position="327"/>
    </location>
</feature>
<keyword evidence="13" id="KW-1185">Reference proteome</keyword>
<dbReference type="NCBIfam" id="NF003715">
    <property type="entry name" value="PRK05326.1-2"/>
    <property type="match status" value="1"/>
</dbReference>
<dbReference type="GO" id="GO:0006813">
    <property type="term" value="P:potassium ion transport"/>
    <property type="evidence" value="ECO:0007669"/>
    <property type="project" value="InterPro"/>
</dbReference>
<dbReference type="Proteomes" id="UP000650511">
    <property type="component" value="Unassembled WGS sequence"/>
</dbReference>
<evidence type="ECO:0000256" key="9">
    <source>
        <dbReference type="SAM" id="MobiDB-lite"/>
    </source>
</evidence>
<keyword evidence="7" id="KW-0406">Ion transport</keyword>
<evidence type="ECO:0000256" key="3">
    <source>
        <dbReference type="ARBA" id="ARBA00022449"/>
    </source>
</evidence>
<feature type="compositionally biased region" description="Low complexity" evidence="9">
    <location>
        <begin position="515"/>
        <end position="527"/>
    </location>
</feature>
<proteinExistence type="predicted"/>
<dbReference type="PANTHER" id="PTHR32507:SF7">
    <property type="entry name" value="K(+)_H(+) ANTIPORTER NHAP2"/>
    <property type="match status" value="1"/>
</dbReference>
<dbReference type="InterPro" id="IPR006153">
    <property type="entry name" value="Cation/H_exchanger_TM"/>
</dbReference>
<feature type="transmembrane region" description="Helical" evidence="10">
    <location>
        <begin position="191"/>
        <end position="215"/>
    </location>
</feature>
<dbReference type="OrthoDB" id="9810759at2"/>
<evidence type="ECO:0000256" key="6">
    <source>
        <dbReference type="ARBA" id="ARBA00022989"/>
    </source>
</evidence>
<reference evidence="12" key="1">
    <citation type="journal article" date="2014" name="Int. J. Syst. Evol. Microbiol.">
        <title>Complete genome sequence of Corynebacterium casei LMG S-19264T (=DSM 44701T), isolated from a smear-ripened cheese.</title>
        <authorList>
            <consortium name="US DOE Joint Genome Institute (JGI-PGF)"/>
            <person name="Walter F."/>
            <person name="Albersmeier A."/>
            <person name="Kalinowski J."/>
            <person name="Ruckert C."/>
        </authorList>
    </citation>
    <scope>NUCLEOTIDE SEQUENCE</scope>
    <source>
        <strain evidence="12">CGMCC 1.14988</strain>
    </source>
</reference>
<organism evidence="12 13">
    <name type="scientific">Egicoccus halophilus</name>
    <dbReference type="NCBI Taxonomy" id="1670830"/>
    <lineage>
        <taxon>Bacteria</taxon>
        <taxon>Bacillati</taxon>
        <taxon>Actinomycetota</taxon>
        <taxon>Nitriliruptoria</taxon>
        <taxon>Egicoccales</taxon>
        <taxon>Egicoccaceae</taxon>
        <taxon>Egicoccus</taxon>
    </lineage>
</organism>
<dbReference type="NCBIfam" id="NF003716">
    <property type="entry name" value="PRK05326.1-3"/>
    <property type="match status" value="1"/>
</dbReference>
<keyword evidence="4" id="KW-1003">Cell membrane</keyword>
<feature type="transmembrane region" description="Helical" evidence="10">
    <location>
        <begin position="222"/>
        <end position="240"/>
    </location>
</feature>
<evidence type="ECO:0000256" key="5">
    <source>
        <dbReference type="ARBA" id="ARBA00022692"/>
    </source>
</evidence>
<accession>A0A8J3ABC2</accession>